<evidence type="ECO:0000313" key="2">
    <source>
        <dbReference type="Proteomes" id="UP001606210"/>
    </source>
</evidence>
<evidence type="ECO:0000313" key="1">
    <source>
        <dbReference type="EMBL" id="MFG6430944.1"/>
    </source>
</evidence>
<dbReference type="EMBL" id="JBIGHV010000004">
    <property type="protein sequence ID" value="MFG6430944.1"/>
    <property type="molecule type" value="Genomic_DNA"/>
</dbReference>
<gene>
    <name evidence="1" type="ORF">ACG00Y_13525</name>
</gene>
<organism evidence="1 2">
    <name type="scientific">Pelomonas parva</name>
    <dbReference type="NCBI Taxonomy" id="3299032"/>
    <lineage>
        <taxon>Bacteria</taxon>
        <taxon>Pseudomonadati</taxon>
        <taxon>Pseudomonadota</taxon>
        <taxon>Betaproteobacteria</taxon>
        <taxon>Burkholderiales</taxon>
        <taxon>Sphaerotilaceae</taxon>
        <taxon>Roseateles</taxon>
    </lineage>
</organism>
<sequence length="348" mass="35758">MYSFEFVCQQGEAIALFRRQVRARAAAGCASGDLVACTRAKQTIETRDSRRKNRIETRAAQHRGLVLVDINKSFVIMKLSKSLSCVLLVAAGALSTRAAMAAPVVHEAFDYAAGSGLVGNSGGSGFGGAWQNGLFSGGSQFGVAAGSLAYPGLAGTGNSGAEDSAAGYWGVRRSLATSIGADGTTGYLSFLIRGTAGANASDFFGLYLEATNPASDVFIGKGGGGVTDRWVIERRGGQDQVASDDVIDAMTTLLVLRMDFAAGADTFSLFVNPQLGAGAPTADAVNGFIDAGAIAGIGLFGSRGWSIDEIRIGDTLADVTPAAVPEPATWTLSLVALLGLLGTRRRAA</sequence>
<dbReference type="RefSeq" id="WP_394479588.1">
    <property type="nucleotide sequence ID" value="NZ_JBIGHV010000004.1"/>
</dbReference>
<comment type="caution">
    <text evidence="1">The sequence shown here is derived from an EMBL/GenBank/DDBJ whole genome shotgun (WGS) entry which is preliminary data.</text>
</comment>
<accession>A0ABW7F4A2</accession>
<reference evidence="1 2" key="1">
    <citation type="submission" date="2024-08" db="EMBL/GenBank/DDBJ databases">
        <authorList>
            <person name="Lu H."/>
        </authorList>
    </citation>
    <scope>NUCLEOTIDE SEQUENCE [LARGE SCALE GENOMIC DNA]</scope>
    <source>
        <strain evidence="1 2">LYH14W</strain>
    </source>
</reference>
<protein>
    <submittedName>
        <fullName evidence="1">PEP-CTERM sorting domain-containing protein</fullName>
    </submittedName>
</protein>
<dbReference type="Proteomes" id="UP001606210">
    <property type="component" value="Unassembled WGS sequence"/>
</dbReference>
<proteinExistence type="predicted"/>
<name>A0ABW7F4A2_9BURK</name>
<keyword evidence="2" id="KW-1185">Reference proteome</keyword>